<feature type="binding site" evidence="5">
    <location>
        <begin position="284"/>
        <end position="288"/>
    </location>
    <ligand>
        <name>ATP</name>
        <dbReference type="ChEBI" id="CHEBI:30616"/>
    </ligand>
</feature>
<evidence type="ECO:0000313" key="9">
    <source>
        <dbReference type="EMBL" id="OGI64245.1"/>
    </source>
</evidence>
<keyword evidence="5" id="KW-0963">Cytoplasm</keyword>
<comment type="catalytic activity">
    <reaction evidence="4 5">
        <text>a 3'-end 3'-phospho-ribonucleotide-RNA + ATP = a 3'-end 2',3'-cyclophospho-ribonucleotide-RNA + AMP + diphosphate</text>
        <dbReference type="Rhea" id="RHEA:23976"/>
        <dbReference type="Rhea" id="RHEA-COMP:10463"/>
        <dbReference type="Rhea" id="RHEA-COMP:10464"/>
        <dbReference type="ChEBI" id="CHEBI:30616"/>
        <dbReference type="ChEBI" id="CHEBI:33019"/>
        <dbReference type="ChEBI" id="CHEBI:83062"/>
        <dbReference type="ChEBI" id="CHEBI:83064"/>
        <dbReference type="ChEBI" id="CHEBI:456215"/>
        <dbReference type="EC" id="6.5.1.4"/>
    </reaction>
</comment>
<dbReference type="InterPro" id="IPR023797">
    <property type="entry name" value="RNA3'_phos_cyclase_dom"/>
</dbReference>
<feature type="domain" description="RNA 3'-terminal phosphate cyclase insert" evidence="8">
    <location>
        <begin position="182"/>
        <end position="275"/>
    </location>
</feature>
<dbReference type="Gene3D" id="3.65.10.20">
    <property type="entry name" value="RNA 3'-terminal phosphate cyclase domain"/>
    <property type="match status" value="1"/>
</dbReference>
<dbReference type="Gene3D" id="3.30.360.20">
    <property type="entry name" value="RNA 3'-terminal phosphate cyclase, insert domain"/>
    <property type="match status" value="1"/>
</dbReference>
<organism evidence="9 10">
    <name type="scientific">Candidatus Muproteobacteria bacterium RBG_16_60_9</name>
    <dbReference type="NCBI Taxonomy" id="1817755"/>
    <lineage>
        <taxon>Bacteria</taxon>
        <taxon>Pseudomonadati</taxon>
        <taxon>Pseudomonadota</taxon>
        <taxon>Candidatus Muproteobacteria</taxon>
    </lineage>
</organism>
<reference evidence="9 10" key="1">
    <citation type="journal article" date="2016" name="Nat. Commun.">
        <title>Thousands of microbial genomes shed light on interconnected biogeochemical processes in an aquifer system.</title>
        <authorList>
            <person name="Anantharaman K."/>
            <person name="Brown C.T."/>
            <person name="Hug L.A."/>
            <person name="Sharon I."/>
            <person name="Castelle C.J."/>
            <person name="Probst A.J."/>
            <person name="Thomas B.C."/>
            <person name="Singh A."/>
            <person name="Wilkins M.J."/>
            <person name="Karaoz U."/>
            <person name="Brodie E.L."/>
            <person name="Williams K.H."/>
            <person name="Hubbard S.S."/>
            <person name="Banfield J.F."/>
        </authorList>
    </citation>
    <scope>NUCLEOTIDE SEQUENCE [LARGE SCALE GENOMIC DNA]</scope>
</reference>
<name>A0A1F6V3Q0_9PROT</name>
<keyword evidence="3 5" id="KW-0547">Nucleotide-binding</keyword>
<evidence type="ECO:0000256" key="5">
    <source>
        <dbReference type="HAMAP-Rule" id="MF_00200"/>
    </source>
</evidence>
<dbReference type="InterPro" id="IPR020719">
    <property type="entry name" value="RNA3'_term_phos_cycl-like_CS"/>
</dbReference>
<dbReference type="InterPro" id="IPR037136">
    <property type="entry name" value="RNA3'_phos_cyclase_dom_sf"/>
</dbReference>
<gene>
    <name evidence="5" type="primary">rtcA</name>
    <name evidence="9" type="ORF">A2W18_08925</name>
</gene>
<dbReference type="GO" id="GO:0005524">
    <property type="term" value="F:ATP binding"/>
    <property type="evidence" value="ECO:0007669"/>
    <property type="project" value="UniProtKB-KW"/>
</dbReference>
<evidence type="ECO:0000256" key="6">
    <source>
        <dbReference type="NCBIfam" id="TIGR03399"/>
    </source>
</evidence>
<dbReference type="NCBIfam" id="TIGR03399">
    <property type="entry name" value="RNA_3prim_cycl"/>
    <property type="match status" value="1"/>
</dbReference>
<dbReference type="InterPro" id="IPR036553">
    <property type="entry name" value="RPTC_insert"/>
</dbReference>
<dbReference type="PROSITE" id="PS01287">
    <property type="entry name" value="RTC"/>
    <property type="match status" value="1"/>
</dbReference>
<dbReference type="SUPFAM" id="SSF55205">
    <property type="entry name" value="EPT/RTPC-like"/>
    <property type="match status" value="1"/>
</dbReference>
<dbReference type="AlphaFoldDB" id="A0A1F6V3Q0"/>
<dbReference type="InterPro" id="IPR000228">
    <property type="entry name" value="RNA3'_term_phos_cyc"/>
</dbReference>
<evidence type="ECO:0000256" key="3">
    <source>
        <dbReference type="ARBA" id="ARBA00022741"/>
    </source>
</evidence>
<accession>A0A1F6V3Q0</accession>
<evidence type="ECO:0000256" key="2">
    <source>
        <dbReference type="ARBA" id="ARBA00022598"/>
    </source>
</evidence>
<dbReference type="GO" id="GO:0006396">
    <property type="term" value="P:RNA processing"/>
    <property type="evidence" value="ECO:0007669"/>
    <property type="project" value="UniProtKB-UniRule"/>
</dbReference>
<evidence type="ECO:0000259" key="8">
    <source>
        <dbReference type="Pfam" id="PF05189"/>
    </source>
</evidence>
<dbReference type="GO" id="GO:0005737">
    <property type="term" value="C:cytoplasm"/>
    <property type="evidence" value="ECO:0007669"/>
    <property type="project" value="UniProtKB-SubCell"/>
</dbReference>
<keyword evidence="2 5" id="KW-0436">Ligase</keyword>
<feature type="domain" description="RNA 3'-terminal phosphate cyclase" evidence="7">
    <location>
        <begin position="8"/>
        <end position="326"/>
    </location>
</feature>
<dbReference type="InterPro" id="IPR017770">
    <property type="entry name" value="RNA3'_term_phos_cyc_type_1"/>
</dbReference>
<sequence>MREIDGAYGEGGGQLLRTACALAAITGEALRLRNIRVRRTPPGLAPQHLMAVKAVAALCGAEIEGLELRSQAIVFRPGAIRGGEFRFDVGTAGSLTLVLQALLPVALAGATPVRMQLIGGTDIRAAPPLDYFRYVLLPLLARMGARVQVDLTRRGYYPRGGGQLAVTVTPGALEALRLETAETIAEISGRVHVANLAEHIAARMIDTAVRLLGDIAPVHIEQEITDKARAIGSGGAIVLWARGARILLGAAEVAQRGVPAERIAASAAGMLREDIVAGATIDNHAADQLPVYAALAKGRSSFLVRTLSTHAQTALWLLPQFLPLRARLSPSGDCTRVDIDPGGQRGGT</sequence>
<protein>
    <recommendedName>
        <fullName evidence="5 6">RNA 3'-terminal phosphate cyclase</fullName>
        <shortName evidence="5">RNA cyclase</shortName>
        <shortName evidence="5">RNA-3'-phosphate cyclase</shortName>
        <ecNumber evidence="5 6">6.5.1.4</ecNumber>
    </recommendedName>
</protein>
<dbReference type="Proteomes" id="UP000179076">
    <property type="component" value="Unassembled WGS sequence"/>
</dbReference>
<dbReference type="SUPFAM" id="SSF52913">
    <property type="entry name" value="RNA 3'-terminal phosphate cyclase, RPTC, insert domain"/>
    <property type="match status" value="1"/>
</dbReference>
<dbReference type="Pfam" id="PF01137">
    <property type="entry name" value="RTC"/>
    <property type="match status" value="1"/>
</dbReference>
<comment type="caution">
    <text evidence="9">The sequence shown here is derived from an EMBL/GenBank/DDBJ whole genome shotgun (WGS) entry which is preliminary data.</text>
</comment>
<keyword evidence="5" id="KW-0067">ATP-binding</keyword>
<dbReference type="InterPro" id="IPR013791">
    <property type="entry name" value="RNA3'-term_phos_cycl_insert"/>
</dbReference>
<evidence type="ECO:0000313" key="10">
    <source>
        <dbReference type="Proteomes" id="UP000179076"/>
    </source>
</evidence>
<dbReference type="Pfam" id="PF05189">
    <property type="entry name" value="RTC_insert"/>
    <property type="match status" value="1"/>
</dbReference>
<dbReference type="PIRSF" id="PIRSF005378">
    <property type="entry name" value="RNA3'_term_phos_cycl_euk"/>
    <property type="match status" value="1"/>
</dbReference>
<dbReference type="EC" id="6.5.1.4" evidence="5 6"/>
<comment type="similarity">
    <text evidence="1 5">Belongs to the RNA 3'-terminal cyclase family. Type 1 subfamily.</text>
</comment>
<dbReference type="HAMAP" id="MF_00200">
    <property type="entry name" value="RTC"/>
    <property type="match status" value="1"/>
</dbReference>
<evidence type="ECO:0000256" key="1">
    <source>
        <dbReference type="ARBA" id="ARBA00009206"/>
    </source>
</evidence>
<proteinExistence type="inferred from homology"/>
<evidence type="ECO:0000259" key="7">
    <source>
        <dbReference type="Pfam" id="PF01137"/>
    </source>
</evidence>
<feature type="active site" description="Tele-AMP-histidine intermediate" evidence="5">
    <location>
        <position position="310"/>
    </location>
</feature>
<feature type="binding site" evidence="5">
    <location>
        <position position="100"/>
    </location>
    <ligand>
        <name>ATP</name>
        <dbReference type="ChEBI" id="CHEBI:30616"/>
    </ligand>
</feature>
<dbReference type="EMBL" id="MFSP01000139">
    <property type="protein sequence ID" value="OGI64245.1"/>
    <property type="molecule type" value="Genomic_DNA"/>
</dbReference>
<dbReference type="PANTHER" id="PTHR11096:SF0">
    <property type="entry name" value="RNA 3'-TERMINAL PHOSPHATE CYCLASE"/>
    <property type="match status" value="1"/>
</dbReference>
<dbReference type="PANTHER" id="PTHR11096">
    <property type="entry name" value="RNA 3' TERMINAL PHOSPHATE CYCLASE"/>
    <property type="match status" value="1"/>
</dbReference>
<comment type="subcellular location">
    <subcellularLocation>
        <location evidence="5">Cytoplasm</location>
    </subcellularLocation>
</comment>
<dbReference type="GO" id="GO:0003963">
    <property type="term" value="F:RNA-3'-phosphate cyclase activity"/>
    <property type="evidence" value="ECO:0007669"/>
    <property type="project" value="UniProtKB-UniRule"/>
</dbReference>
<comment type="function">
    <text evidence="5">Catalyzes the conversion of 3'-phosphate to a 2',3'-cyclic phosphodiester at the end of RNA. The mechanism of action of the enzyme occurs in 3 steps: (A) adenylation of the enzyme by ATP; (B) transfer of adenylate to an RNA-N3'P to produce RNA-N3'PP5'A; (C) and attack of the adjacent 2'-hydroxyl on the 3'-phosphorus in the diester linkage to produce the cyclic end product. The biological role of this enzyme is unknown but it is likely to function in some aspects of cellular RNA processing.</text>
</comment>
<evidence type="ECO:0000256" key="4">
    <source>
        <dbReference type="ARBA" id="ARBA00024481"/>
    </source>
</evidence>
<dbReference type="InterPro" id="IPR013792">
    <property type="entry name" value="RNA3'P_cycl/enolpyr_Trfase_a/b"/>
</dbReference>